<evidence type="ECO:0000313" key="6">
    <source>
        <dbReference type="Proteomes" id="UP001152799"/>
    </source>
</evidence>
<dbReference type="SUPFAM" id="SSF55797">
    <property type="entry name" value="PR-1-like"/>
    <property type="match status" value="1"/>
</dbReference>
<organism evidence="5 6">
    <name type="scientific">Ceutorhynchus assimilis</name>
    <name type="common">cabbage seed weevil</name>
    <dbReference type="NCBI Taxonomy" id="467358"/>
    <lineage>
        <taxon>Eukaryota</taxon>
        <taxon>Metazoa</taxon>
        <taxon>Ecdysozoa</taxon>
        <taxon>Arthropoda</taxon>
        <taxon>Hexapoda</taxon>
        <taxon>Insecta</taxon>
        <taxon>Pterygota</taxon>
        <taxon>Neoptera</taxon>
        <taxon>Endopterygota</taxon>
        <taxon>Coleoptera</taxon>
        <taxon>Polyphaga</taxon>
        <taxon>Cucujiformia</taxon>
        <taxon>Curculionidae</taxon>
        <taxon>Ceutorhynchinae</taxon>
        <taxon>Ceutorhynchus</taxon>
    </lineage>
</organism>
<dbReference type="PRINTS" id="PR00837">
    <property type="entry name" value="V5TPXLIKE"/>
</dbReference>
<accession>A0A9N9MZM3</accession>
<dbReference type="InterPro" id="IPR035940">
    <property type="entry name" value="CAP_sf"/>
</dbReference>
<protein>
    <recommendedName>
        <fullName evidence="4">SCP domain-containing protein</fullName>
    </recommendedName>
</protein>
<keyword evidence="6" id="KW-1185">Reference proteome</keyword>
<dbReference type="InterPro" id="IPR001283">
    <property type="entry name" value="CRISP-related"/>
</dbReference>
<keyword evidence="2" id="KW-0964">Secreted</keyword>
<dbReference type="InterPro" id="IPR002413">
    <property type="entry name" value="V5_allergen-like"/>
</dbReference>
<dbReference type="Gene3D" id="3.40.33.10">
    <property type="entry name" value="CAP"/>
    <property type="match status" value="1"/>
</dbReference>
<comment type="subcellular location">
    <subcellularLocation>
        <location evidence="1">Secreted</location>
    </subcellularLocation>
</comment>
<dbReference type="GO" id="GO:0005576">
    <property type="term" value="C:extracellular region"/>
    <property type="evidence" value="ECO:0007669"/>
    <property type="project" value="UniProtKB-SubCell"/>
</dbReference>
<dbReference type="SUPFAM" id="SSF57546">
    <property type="entry name" value="Crisp domain-like"/>
    <property type="match status" value="1"/>
</dbReference>
<dbReference type="PROSITE" id="PS01009">
    <property type="entry name" value="CRISP_1"/>
    <property type="match status" value="1"/>
</dbReference>
<evidence type="ECO:0000259" key="4">
    <source>
        <dbReference type="SMART" id="SM00198"/>
    </source>
</evidence>
<dbReference type="OrthoDB" id="337038at2759"/>
<dbReference type="Gene3D" id="1.10.10.740">
    <property type="entry name" value="Crisp domain"/>
    <property type="match status" value="1"/>
</dbReference>
<dbReference type="InterPro" id="IPR014044">
    <property type="entry name" value="CAP_dom"/>
</dbReference>
<feature type="chain" id="PRO_5040285808" description="SCP domain-containing protein" evidence="3">
    <location>
        <begin position="24"/>
        <end position="279"/>
    </location>
</feature>
<evidence type="ECO:0000256" key="3">
    <source>
        <dbReference type="SAM" id="SignalP"/>
    </source>
</evidence>
<dbReference type="InterPro" id="IPR013871">
    <property type="entry name" value="Cysteine_rich_secretory"/>
</dbReference>
<dbReference type="InterPro" id="IPR042076">
    <property type="entry name" value="Crisp-like_dom"/>
</dbReference>
<proteinExistence type="predicted"/>
<dbReference type="InterPro" id="IPR018244">
    <property type="entry name" value="Allrgn_V5/Tpx1_CS"/>
</dbReference>
<feature type="signal peptide" evidence="3">
    <location>
        <begin position="1"/>
        <end position="23"/>
    </location>
</feature>
<keyword evidence="3" id="KW-0732">Signal</keyword>
<dbReference type="AlphaFoldDB" id="A0A9N9MZM3"/>
<evidence type="ECO:0000256" key="2">
    <source>
        <dbReference type="ARBA" id="ARBA00022525"/>
    </source>
</evidence>
<name>A0A9N9MZM3_9CUCU</name>
<dbReference type="SMART" id="SM00198">
    <property type="entry name" value="SCP"/>
    <property type="match status" value="1"/>
</dbReference>
<dbReference type="EMBL" id="OU892283">
    <property type="protein sequence ID" value="CAG9771976.1"/>
    <property type="molecule type" value="Genomic_DNA"/>
</dbReference>
<dbReference type="Pfam" id="PF08562">
    <property type="entry name" value="Crisp"/>
    <property type="match status" value="1"/>
</dbReference>
<dbReference type="Proteomes" id="UP001152799">
    <property type="component" value="Chromosome 7"/>
</dbReference>
<dbReference type="Pfam" id="PF00188">
    <property type="entry name" value="CAP"/>
    <property type="match status" value="1"/>
</dbReference>
<gene>
    <name evidence="5" type="ORF">CEUTPL_LOCUS12398</name>
</gene>
<dbReference type="PANTHER" id="PTHR10334">
    <property type="entry name" value="CYSTEINE-RICH SECRETORY PROTEIN-RELATED"/>
    <property type="match status" value="1"/>
</dbReference>
<reference evidence="5" key="1">
    <citation type="submission" date="2022-01" db="EMBL/GenBank/DDBJ databases">
        <authorList>
            <person name="King R."/>
        </authorList>
    </citation>
    <scope>NUCLEOTIDE SEQUENCE</scope>
</reference>
<sequence>MQKAYFVFIFLHLICITMEYSHFDPNRRPKLMGDRLPFRAISPERQRVRNKIVMYHNYFRSRVEPRAGNMLKMKWHRGAAKAAQKWANQCEFLTHDAAVGRHIAGYGSCGQNIFIATARVPWLFAIETWWLEKNAFKYGGENNMTLVGHYTQLVWAATHEVGCGLTKCHQKIYDKNGNIVANGPKRIFYNYVCNYCPIGNRPGKTSTPYKLGNPCSSCKQSCTTRKLCSNSCDVADMWANCKELHRIHPTWLCRTQTPKGRQRARYCKATCNCRNKIYD</sequence>
<evidence type="ECO:0000256" key="1">
    <source>
        <dbReference type="ARBA" id="ARBA00004613"/>
    </source>
</evidence>
<evidence type="ECO:0000313" key="5">
    <source>
        <dbReference type="EMBL" id="CAG9771976.1"/>
    </source>
</evidence>
<feature type="domain" description="SCP" evidence="4">
    <location>
        <begin position="47"/>
        <end position="203"/>
    </location>
</feature>
<dbReference type="PRINTS" id="PR00838">
    <property type="entry name" value="V5ALLERGEN"/>
</dbReference>